<evidence type="ECO:0000313" key="4">
    <source>
        <dbReference type="EMBL" id="RPB04284.1"/>
    </source>
</evidence>
<feature type="binding site" evidence="3">
    <location>
        <begin position="237"/>
        <end position="248"/>
    </location>
    <ligand>
        <name>substrate</name>
    </ligand>
</feature>
<dbReference type="SUPFAM" id="SSF102860">
    <property type="entry name" value="mRNA decapping enzyme DcpS N-terminal domain"/>
    <property type="match status" value="1"/>
</dbReference>
<feature type="binding site" evidence="3">
    <location>
        <position position="143"/>
    </location>
    <ligand>
        <name>substrate</name>
    </ligand>
</feature>
<accession>A0A3N4K165</accession>
<dbReference type="STRING" id="1336337.A0A3N4K165"/>
<dbReference type="PIRSF" id="PIRSF028973">
    <property type="entry name" value="Scavenger_mRNA_decap_enz"/>
    <property type="match status" value="1"/>
</dbReference>
<evidence type="ECO:0000256" key="2">
    <source>
        <dbReference type="PIRSR" id="PIRSR028973-1"/>
    </source>
</evidence>
<dbReference type="GO" id="GO:0000932">
    <property type="term" value="C:P-body"/>
    <property type="evidence" value="ECO:0007669"/>
    <property type="project" value="TreeGrafter"/>
</dbReference>
<sequence>MSTSNAAEQEAKLRKFTFTRILNQDTKTKTVNLLGEIESTPAILIAEKTAFNVTDSHLTKFSHHLHLPKVSLIERNDIYHWFLASQNSEYGEVKLTLIFPVTETHIRKYTHQQLRMVVETPEIYRDLVKPYVEEKRGNGRLNWAYNILEHKAEKESVILEDPDDLEGFMLLPDLKWDRKTMASMYITAILRRRDITSMRDLKKKHVPWLKNIRRRIPEAICQKYDDIEEDQIKLYVHYQPSYYHFHLHAVSITHDGGLGQASGKAFLLGNLISWLESLGGDEEAGLDGVELTYLLGEESELWQSIFKGVNGKKGKVEE</sequence>
<dbReference type="GO" id="GO:0000290">
    <property type="term" value="P:deadenylation-dependent decapping of nuclear-transcribed mRNA"/>
    <property type="evidence" value="ECO:0007669"/>
    <property type="project" value="InterPro"/>
</dbReference>
<dbReference type="InterPro" id="IPR011145">
    <property type="entry name" value="Scavenger_mRNA_decap_enz_N"/>
</dbReference>
<feature type="binding site" evidence="3">
    <location>
        <position position="175"/>
    </location>
    <ligand>
        <name>substrate</name>
    </ligand>
</feature>
<gene>
    <name evidence="4" type="ORF">L873DRAFT_1667232</name>
</gene>
<reference evidence="4 5" key="1">
    <citation type="journal article" date="2018" name="Nat. Ecol. Evol.">
        <title>Pezizomycetes genomes reveal the molecular basis of ectomycorrhizal truffle lifestyle.</title>
        <authorList>
            <person name="Murat C."/>
            <person name="Payen T."/>
            <person name="Noel B."/>
            <person name="Kuo A."/>
            <person name="Morin E."/>
            <person name="Chen J."/>
            <person name="Kohler A."/>
            <person name="Krizsan K."/>
            <person name="Balestrini R."/>
            <person name="Da Silva C."/>
            <person name="Montanini B."/>
            <person name="Hainaut M."/>
            <person name="Levati E."/>
            <person name="Barry K.W."/>
            <person name="Belfiori B."/>
            <person name="Cichocki N."/>
            <person name="Clum A."/>
            <person name="Dockter R.B."/>
            <person name="Fauchery L."/>
            <person name="Guy J."/>
            <person name="Iotti M."/>
            <person name="Le Tacon F."/>
            <person name="Lindquist E.A."/>
            <person name="Lipzen A."/>
            <person name="Malagnac F."/>
            <person name="Mello A."/>
            <person name="Molinier V."/>
            <person name="Miyauchi S."/>
            <person name="Poulain J."/>
            <person name="Riccioni C."/>
            <person name="Rubini A."/>
            <person name="Sitrit Y."/>
            <person name="Splivallo R."/>
            <person name="Traeger S."/>
            <person name="Wang M."/>
            <person name="Zifcakova L."/>
            <person name="Wipf D."/>
            <person name="Zambonelli A."/>
            <person name="Paolocci F."/>
            <person name="Nowrousian M."/>
            <person name="Ottonello S."/>
            <person name="Baldrian P."/>
            <person name="Spatafora J.W."/>
            <person name="Henrissat B."/>
            <person name="Nagy L.G."/>
            <person name="Aury J.M."/>
            <person name="Wincker P."/>
            <person name="Grigoriev I.V."/>
            <person name="Bonfante P."/>
            <person name="Martin F.M."/>
        </authorList>
    </citation>
    <scope>NUCLEOTIDE SEQUENCE [LARGE SCALE GENOMIC DNA]</scope>
    <source>
        <strain evidence="4 5">120613-1</strain>
    </source>
</reference>
<evidence type="ECO:0000256" key="3">
    <source>
        <dbReference type="PIRSR" id="PIRSR028973-2"/>
    </source>
</evidence>
<feature type="binding site" evidence="3">
    <location>
        <position position="173"/>
    </location>
    <ligand>
        <name>substrate</name>
    </ligand>
</feature>
<protein>
    <submittedName>
        <fullName evidence="4">Scavenger mRNA decapping enzyme</fullName>
    </submittedName>
</protein>
<dbReference type="OrthoDB" id="10264956at2759"/>
<proteinExistence type="inferred from homology"/>
<dbReference type="Proteomes" id="UP000276215">
    <property type="component" value="Unassembled WGS sequence"/>
</dbReference>
<dbReference type="AlphaFoldDB" id="A0A3N4K165"/>
<dbReference type="InterPro" id="IPR036265">
    <property type="entry name" value="HIT-like_sf"/>
</dbReference>
<dbReference type="PANTHER" id="PTHR12978:SF0">
    <property type="entry name" value="M7GPPPX DIPHOSPHATASE"/>
    <property type="match status" value="1"/>
</dbReference>
<dbReference type="FunFam" id="3.30.428.10:FF:000016">
    <property type="entry name" value="Scavenger mRNA decapping enzyme"/>
    <property type="match status" value="1"/>
</dbReference>
<dbReference type="Gene3D" id="3.30.200.40">
    <property type="entry name" value="Scavenger mRNA decapping enzyme, N-terminal domain"/>
    <property type="match status" value="1"/>
</dbReference>
<dbReference type="GO" id="GO:0000340">
    <property type="term" value="F:RNA 7-methylguanosine cap binding"/>
    <property type="evidence" value="ECO:0007669"/>
    <property type="project" value="TreeGrafter"/>
</dbReference>
<organism evidence="4 5">
    <name type="scientific">Choiromyces venosus 120613-1</name>
    <dbReference type="NCBI Taxonomy" id="1336337"/>
    <lineage>
        <taxon>Eukaryota</taxon>
        <taxon>Fungi</taxon>
        <taxon>Dikarya</taxon>
        <taxon>Ascomycota</taxon>
        <taxon>Pezizomycotina</taxon>
        <taxon>Pezizomycetes</taxon>
        <taxon>Pezizales</taxon>
        <taxon>Tuberaceae</taxon>
        <taxon>Choiromyces</taxon>
    </lineage>
</organism>
<evidence type="ECO:0000256" key="1">
    <source>
        <dbReference type="ARBA" id="ARBA00010208"/>
    </source>
</evidence>
<evidence type="ECO:0000313" key="5">
    <source>
        <dbReference type="Proteomes" id="UP000276215"/>
    </source>
</evidence>
<feature type="active site" description="Nucleophile" evidence="2">
    <location>
        <position position="246"/>
    </location>
</feature>
<comment type="similarity">
    <text evidence="1">Belongs to the HIT family.</text>
</comment>
<dbReference type="Pfam" id="PF11969">
    <property type="entry name" value="DcpS_C"/>
    <property type="match status" value="1"/>
</dbReference>
<keyword evidence="5" id="KW-1185">Reference proteome</keyword>
<name>A0A3N4K165_9PEZI</name>
<feature type="binding site" evidence="3">
    <location>
        <position position="153"/>
    </location>
    <ligand>
        <name>substrate</name>
    </ligand>
</feature>
<dbReference type="GO" id="GO:0016787">
    <property type="term" value="F:hydrolase activity"/>
    <property type="evidence" value="ECO:0007669"/>
    <property type="project" value="InterPro"/>
</dbReference>
<dbReference type="PANTHER" id="PTHR12978">
    <property type="entry name" value="HISTIDINE TRIAD HIT PROTEIN MEMBER"/>
    <property type="match status" value="1"/>
</dbReference>
<dbReference type="GO" id="GO:0005634">
    <property type="term" value="C:nucleus"/>
    <property type="evidence" value="ECO:0007669"/>
    <property type="project" value="TreeGrafter"/>
</dbReference>
<dbReference type="SUPFAM" id="SSF54197">
    <property type="entry name" value="HIT-like"/>
    <property type="match status" value="1"/>
</dbReference>
<dbReference type="EMBL" id="ML120359">
    <property type="protein sequence ID" value="RPB04284.1"/>
    <property type="molecule type" value="Genomic_DNA"/>
</dbReference>
<dbReference type="InterPro" id="IPR008594">
    <property type="entry name" value="DcpS/DCS2"/>
</dbReference>
<dbReference type="Gene3D" id="3.30.428.10">
    <property type="entry name" value="HIT-like"/>
    <property type="match status" value="1"/>
</dbReference>
<dbReference type="Pfam" id="PF05652">
    <property type="entry name" value="DcpS"/>
    <property type="match status" value="1"/>
</dbReference>